<sequence>MPSHGHSSDRVPSHTFQPQHRIYDIKPFTCSFCLKSQDRNQPLTTDFLDSNGTISKRFLCTFPNCKRVRCEDCTIWDGVGVDCGRSHQLIPADDGIATNARMAVRKLREIQANEKFQKKWIHMIDDHDKKSTGTGTDPKSDHKDEREREKAKREEEKKAASDRARKKEHEKRKEAEKKKDGEASGTKEQKDDAAKKALKEAEEQKAKLASARKERERKEKEVADRKRETPTTSTGRSLGT</sequence>
<dbReference type="EMBL" id="ML119712">
    <property type="protein sequence ID" value="RPA78393.1"/>
    <property type="molecule type" value="Genomic_DNA"/>
</dbReference>
<feature type="compositionally biased region" description="Basic and acidic residues" evidence="1">
    <location>
        <begin position="138"/>
        <end position="229"/>
    </location>
</feature>
<feature type="region of interest" description="Disordered" evidence="1">
    <location>
        <begin position="123"/>
        <end position="240"/>
    </location>
</feature>
<evidence type="ECO:0000256" key="1">
    <source>
        <dbReference type="SAM" id="MobiDB-lite"/>
    </source>
</evidence>
<feature type="compositionally biased region" description="Polar residues" evidence="1">
    <location>
        <begin position="230"/>
        <end position="240"/>
    </location>
</feature>
<evidence type="ECO:0000313" key="2">
    <source>
        <dbReference type="EMBL" id="RPA78393.1"/>
    </source>
</evidence>
<gene>
    <name evidence="2" type="ORF">BJ508DRAFT_309323</name>
</gene>
<accession>A0A3N4HX03</accession>
<name>A0A3N4HX03_ASCIM</name>
<dbReference type="AlphaFoldDB" id="A0A3N4HX03"/>
<organism evidence="2 3">
    <name type="scientific">Ascobolus immersus RN42</name>
    <dbReference type="NCBI Taxonomy" id="1160509"/>
    <lineage>
        <taxon>Eukaryota</taxon>
        <taxon>Fungi</taxon>
        <taxon>Dikarya</taxon>
        <taxon>Ascomycota</taxon>
        <taxon>Pezizomycotina</taxon>
        <taxon>Pezizomycetes</taxon>
        <taxon>Pezizales</taxon>
        <taxon>Ascobolaceae</taxon>
        <taxon>Ascobolus</taxon>
    </lineage>
</organism>
<evidence type="ECO:0000313" key="3">
    <source>
        <dbReference type="Proteomes" id="UP000275078"/>
    </source>
</evidence>
<dbReference type="Proteomes" id="UP000275078">
    <property type="component" value="Unassembled WGS sequence"/>
</dbReference>
<protein>
    <submittedName>
        <fullName evidence="2">Uncharacterized protein</fullName>
    </submittedName>
</protein>
<keyword evidence="3" id="KW-1185">Reference proteome</keyword>
<proteinExistence type="predicted"/>
<reference evidence="2 3" key="1">
    <citation type="journal article" date="2018" name="Nat. Ecol. Evol.">
        <title>Pezizomycetes genomes reveal the molecular basis of ectomycorrhizal truffle lifestyle.</title>
        <authorList>
            <person name="Murat C."/>
            <person name="Payen T."/>
            <person name="Noel B."/>
            <person name="Kuo A."/>
            <person name="Morin E."/>
            <person name="Chen J."/>
            <person name="Kohler A."/>
            <person name="Krizsan K."/>
            <person name="Balestrini R."/>
            <person name="Da Silva C."/>
            <person name="Montanini B."/>
            <person name="Hainaut M."/>
            <person name="Levati E."/>
            <person name="Barry K.W."/>
            <person name="Belfiori B."/>
            <person name="Cichocki N."/>
            <person name="Clum A."/>
            <person name="Dockter R.B."/>
            <person name="Fauchery L."/>
            <person name="Guy J."/>
            <person name="Iotti M."/>
            <person name="Le Tacon F."/>
            <person name="Lindquist E.A."/>
            <person name="Lipzen A."/>
            <person name="Malagnac F."/>
            <person name="Mello A."/>
            <person name="Molinier V."/>
            <person name="Miyauchi S."/>
            <person name="Poulain J."/>
            <person name="Riccioni C."/>
            <person name="Rubini A."/>
            <person name="Sitrit Y."/>
            <person name="Splivallo R."/>
            <person name="Traeger S."/>
            <person name="Wang M."/>
            <person name="Zifcakova L."/>
            <person name="Wipf D."/>
            <person name="Zambonelli A."/>
            <person name="Paolocci F."/>
            <person name="Nowrousian M."/>
            <person name="Ottonello S."/>
            <person name="Baldrian P."/>
            <person name="Spatafora J.W."/>
            <person name="Henrissat B."/>
            <person name="Nagy L.G."/>
            <person name="Aury J.M."/>
            <person name="Wincker P."/>
            <person name="Grigoriev I.V."/>
            <person name="Bonfante P."/>
            <person name="Martin F.M."/>
        </authorList>
    </citation>
    <scope>NUCLEOTIDE SEQUENCE [LARGE SCALE GENOMIC DNA]</scope>
    <source>
        <strain evidence="2 3">RN42</strain>
    </source>
</reference>